<dbReference type="EMBL" id="KV440978">
    <property type="protein sequence ID" value="OAD74831.1"/>
    <property type="molecule type" value="Genomic_DNA"/>
</dbReference>
<feature type="domain" description="CCHC-type" evidence="3">
    <location>
        <begin position="268"/>
        <end position="282"/>
    </location>
</feature>
<evidence type="ECO:0000313" key="4">
    <source>
        <dbReference type="EMBL" id="OAD74831.1"/>
    </source>
</evidence>
<dbReference type="GO" id="GO:0008270">
    <property type="term" value="F:zinc ion binding"/>
    <property type="evidence" value="ECO:0007669"/>
    <property type="project" value="UniProtKB-KW"/>
</dbReference>
<dbReference type="InterPro" id="IPR036875">
    <property type="entry name" value="Znf_CCHC_sf"/>
</dbReference>
<feature type="region of interest" description="Disordered" evidence="2">
    <location>
        <begin position="350"/>
        <end position="379"/>
    </location>
</feature>
<dbReference type="GO" id="GO:0003676">
    <property type="term" value="F:nucleic acid binding"/>
    <property type="evidence" value="ECO:0007669"/>
    <property type="project" value="InterPro"/>
</dbReference>
<dbReference type="InterPro" id="IPR036691">
    <property type="entry name" value="Endo/exonu/phosph_ase_sf"/>
</dbReference>
<feature type="region of interest" description="Disordered" evidence="2">
    <location>
        <begin position="1"/>
        <end position="28"/>
    </location>
</feature>
<dbReference type="OrthoDB" id="427960at2759"/>
<feature type="compositionally biased region" description="Low complexity" evidence="2">
    <location>
        <begin position="16"/>
        <end position="28"/>
    </location>
</feature>
<keyword evidence="5" id="KW-1185">Reference proteome</keyword>
<feature type="compositionally biased region" description="Polar residues" evidence="2">
    <location>
        <begin position="362"/>
        <end position="377"/>
    </location>
</feature>
<dbReference type="SUPFAM" id="SSF56219">
    <property type="entry name" value="DNase I-like"/>
    <property type="match status" value="1"/>
</dbReference>
<dbReference type="RefSeq" id="XP_018292871.1">
    <property type="nucleotide sequence ID" value="XM_018431165.1"/>
</dbReference>
<dbReference type="SUPFAM" id="SSF57756">
    <property type="entry name" value="Retrovirus zinc finger-like domains"/>
    <property type="match status" value="1"/>
</dbReference>
<dbReference type="GeneID" id="28992071"/>
<reference evidence="5" key="1">
    <citation type="submission" date="2015-06" db="EMBL/GenBank/DDBJ databases">
        <title>Expansion of signal transduction pathways in fungi by whole-genome duplication.</title>
        <authorList>
            <consortium name="DOE Joint Genome Institute"/>
            <person name="Corrochano L.M."/>
            <person name="Kuo A."/>
            <person name="Marcet-Houben M."/>
            <person name="Polaino S."/>
            <person name="Salamov A."/>
            <person name="Villalobos J.M."/>
            <person name="Alvarez M.I."/>
            <person name="Avalos J."/>
            <person name="Benito E.P."/>
            <person name="Benoit I."/>
            <person name="Burger G."/>
            <person name="Camino L.P."/>
            <person name="Canovas D."/>
            <person name="Cerda-Olmedo E."/>
            <person name="Cheng J.-F."/>
            <person name="Dominguez A."/>
            <person name="Elias M."/>
            <person name="Eslava A.P."/>
            <person name="Glaser F."/>
            <person name="Grimwood J."/>
            <person name="Gutierrez G."/>
            <person name="Heitman J."/>
            <person name="Henrissat B."/>
            <person name="Iturriaga E.A."/>
            <person name="Lang B.F."/>
            <person name="Lavin J.L."/>
            <person name="Lee S."/>
            <person name="Li W."/>
            <person name="Lindquist E."/>
            <person name="Lopez-Garcia S."/>
            <person name="Luque E.M."/>
            <person name="Marcos A.T."/>
            <person name="Martin J."/>
            <person name="McCluskey K."/>
            <person name="Medina H.R."/>
            <person name="Miralles-Duran A."/>
            <person name="Miyazaki A."/>
            <person name="Munoz-Torres E."/>
            <person name="Oguiza J.A."/>
            <person name="Ohm R."/>
            <person name="Olmedo M."/>
            <person name="Orejas M."/>
            <person name="Ortiz-Castellanos L."/>
            <person name="Pisabarro A.G."/>
            <person name="Rodriguez-Romero J."/>
            <person name="Ruiz-Herrera J."/>
            <person name="Ruiz-Vazquez R."/>
            <person name="Sanz C."/>
            <person name="Schackwitz W."/>
            <person name="Schmutz J."/>
            <person name="Shahriari M."/>
            <person name="Shelest E."/>
            <person name="Silva-Franco F."/>
            <person name="Soanes D."/>
            <person name="Syed K."/>
            <person name="Tagua V.G."/>
            <person name="Talbot N.J."/>
            <person name="Thon M."/>
            <person name="De vries R.P."/>
            <person name="Wiebenga A."/>
            <person name="Yadav J.S."/>
            <person name="Braun E.L."/>
            <person name="Baker S."/>
            <person name="Garre V."/>
            <person name="Horwitz B."/>
            <person name="Torres-Martinez S."/>
            <person name="Idnurm A."/>
            <person name="Herrera-Estrella A."/>
            <person name="Gabaldon T."/>
            <person name="Grigoriev I.V."/>
        </authorList>
    </citation>
    <scope>NUCLEOTIDE SEQUENCE [LARGE SCALE GENOMIC DNA]</scope>
    <source>
        <strain evidence="5">NRRL 1555(-)</strain>
    </source>
</reference>
<proteinExistence type="predicted"/>
<keyword evidence="1" id="KW-0479">Metal-binding</keyword>
<evidence type="ECO:0000259" key="3">
    <source>
        <dbReference type="PROSITE" id="PS50158"/>
    </source>
</evidence>
<feature type="region of interest" description="Disordered" evidence="2">
    <location>
        <begin position="409"/>
        <end position="438"/>
    </location>
</feature>
<evidence type="ECO:0000256" key="1">
    <source>
        <dbReference type="PROSITE-ProRule" id="PRU00047"/>
    </source>
</evidence>
<dbReference type="PROSITE" id="PS50158">
    <property type="entry name" value="ZF_CCHC"/>
    <property type="match status" value="1"/>
</dbReference>
<dbReference type="InParanoid" id="A0A163AP63"/>
<organism evidence="4 5">
    <name type="scientific">Phycomyces blakesleeanus (strain ATCC 8743b / DSM 1359 / FGSC 10004 / NBRC 33097 / NRRL 1555)</name>
    <dbReference type="NCBI Taxonomy" id="763407"/>
    <lineage>
        <taxon>Eukaryota</taxon>
        <taxon>Fungi</taxon>
        <taxon>Fungi incertae sedis</taxon>
        <taxon>Mucoromycota</taxon>
        <taxon>Mucoromycotina</taxon>
        <taxon>Mucoromycetes</taxon>
        <taxon>Mucorales</taxon>
        <taxon>Phycomycetaceae</taxon>
        <taxon>Phycomyces</taxon>
    </lineage>
</organism>
<dbReference type="InterPro" id="IPR001878">
    <property type="entry name" value="Znf_CCHC"/>
</dbReference>
<dbReference type="VEuPathDB" id="FungiDB:PHYBLDRAFT_144191"/>
<dbReference type="Proteomes" id="UP000077315">
    <property type="component" value="Unassembled WGS sequence"/>
</dbReference>
<name>A0A163AP63_PHYB8</name>
<feature type="region of interest" description="Disordered" evidence="2">
    <location>
        <begin position="283"/>
        <end position="310"/>
    </location>
</feature>
<dbReference type="AlphaFoldDB" id="A0A163AP63"/>
<evidence type="ECO:0000256" key="2">
    <source>
        <dbReference type="SAM" id="MobiDB-lite"/>
    </source>
</evidence>
<dbReference type="SMART" id="SM00343">
    <property type="entry name" value="ZnF_C2HC"/>
    <property type="match status" value="2"/>
</dbReference>
<dbReference type="GO" id="GO:0003824">
    <property type="term" value="F:catalytic activity"/>
    <property type="evidence" value="ECO:0007669"/>
    <property type="project" value="InterPro"/>
</dbReference>
<feature type="compositionally biased region" description="Basic residues" evidence="2">
    <location>
        <begin position="294"/>
        <end position="303"/>
    </location>
</feature>
<keyword evidence="1" id="KW-0862">Zinc</keyword>
<evidence type="ECO:0000313" key="5">
    <source>
        <dbReference type="Proteomes" id="UP000077315"/>
    </source>
</evidence>
<protein>
    <submittedName>
        <fullName evidence="4">CCHC-type zinc finger transcription factor</fullName>
    </submittedName>
</protein>
<keyword evidence="1" id="KW-0863">Zinc-finger</keyword>
<gene>
    <name evidence="4" type="ORF">PHYBLDRAFT_144191</name>
</gene>
<dbReference type="Gene3D" id="3.60.10.10">
    <property type="entry name" value="Endonuclease/exonuclease/phosphatase"/>
    <property type="match status" value="1"/>
</dbReference>
<accession>A0A163AP63</accession>
<dbReference type="Gene3D" id="4.10.60.10">
    <property type="entry name" value="Zinc finger, CCHC-type"/>
    <property type="match status" value="1"/>
</dbReference>
<sequence>MALSTNTPEPPGVKNPSTTGSSPPLPTSFTPISPSLTPLYSQVATQNALPLLKKQPHVIFSSTNNMTPRTWRVGSSKFSVFFTVPPKSSPKFDPFWRALLSAYPREVNMGITLGSHSSPDTCELHLPTSADCKQACSQPLVVGDSSFPAQPAVPIGTIVHRVFLTKLPRVPYHDLATQLAKCMSPFGKVWEIAIHESYGFFDGSGYVVLTNTPTNDVLSDSLTYQIAYNDTQKILGKWPSMGSHCTYCKEMGHYVAKCTKRPAKTRMCFGCNKTGHLQANCPYITDPSKTSKTSNKRSRHPNRNSKLNRPIIAPKPLIPTELSLIYRGLEASKHNPRQPALHELSKLSPTKTTFTLPAPTETPMSSGPRPQSRSVDTPTHGWVKEIEDRMITNLMDRDEAQALQLQSASHHTHLRFPRPARPTGRNTSLSPPHFTHPQATKALGAEGINILVLQETHASSSMLQSIFDQQFRSSSSLWSPHCGVASSMRLLPKLHVIVFLPLYCTPDLIPPNPSNFILLGDFNHAIHYHYALGRRAPADWLQFIDTNMTDCITPRGQHPQPTFHRALSSTTIDYILASSNLHPCTTDPQVSYIHQKWSDHCLVAVSLSLPSTKSSGKGLWHANPRLAQSLSFHTNLNTLLSTLVPALRADLSP</sequence>